<dbReference type="AlphaFoldDB" id="A0AAV2QGR9"/>
<feature type="transmembrane region" description="Helical" evidence="11">
    <location>
        <begin position="204"/>
        <end position="224"/>
    </location>
</feature>
<gene>
    <name evidence="13" type="ORF">MNOR_LOCUS12497</name>
</gene>
<evidence type="ECO:0000256" key="2">
    <source>
        <dbReference type="ARBA" id="ARBA00004236"/>
    </source>
</evidence>
<comment type="caution">
    <text evidence="13">The sequence shown here is derived from an EMBL/GenBank/DDBJ whole genome shotgun (WGS) entry which is preliminary data.</text>
</comment>
<comment type="subcellular location">
    <subcellularLocation>
        <location evidence="2">Cell membrane</location>
    </subcellularLocation>
    <subcellularLocation>
        <location evidence="1">Membrane</location>
        <topology evidence="1">Multi-pass membrane protein</topology>
    </subcellularLocation>
</comment>
<keyword evidence="6" id="KW-0732">Signal</keyword>
<dbReference type="Gene3D" id="2.70.170.10">
    <property type="entry name" value="Neurotransmitter-gated ion-channel ligand-binding domain"/>
    <property type="match status" value="1"/>
</dbReference>
<feature type="transmembrane region" description="Helical" evidence="11">
    <location>
        <begin position="171"/>
        <end position="197"/>
    </location>
</feature>
<dbReference type="GO" id="GO:0005230">
    <property type="term" value="F:extracellular ligand-gated monoatomic ion channel activity"/>
    <property type="evidence" value="ECO:0007669"/>
    <property type="project" value="InterPro"/>
</dbReference>
<evidence type="ECO:0000256" key="5">
    <source>
        <dbReference type="ARBA" id="ARBA00022692"/>
    </source>
</evidence>
<evidence type="ECO:0000256" key="8">
    <source>
        <dbReference type="ARBA" id="ARBA00023065"/>
    </source>
</evidence>
<evidence type="ECO:0000256" key="10">
    <source>
        <dbReference type="ARBA" id="ARBA00023303"/>
    </source>
</evidence>
<keyword evidence="10" id="KW-0407">Ion channel</keyword>
<keyword evidence="5 11" id="KW-0812">Transmembrane</keyword>
<dbReference type="InterPro" id="IPR006202">
    <property type="entry name" value="Neur_chan_lig-bd"/>
</dbReference>
<feature type="transmembrane region" description="Helical" evidence="11">
    <location>
        <begin position="288"/>
        <end position="309"/>
    </location>
</feature>
<feature type="domain" description="Neurotransmitter-gated ion-channel ligand-binding" evidence="12">
    <location>
        <begin position="2"/>
        <end position="132"/>
    </location>
</feature>
<dbReference type="EMBL" id="CAXKWB010006866">
    <property type="protein sequence ID" value="CAL4084719.1"/>
    <property type="molecule type" value="Genomic_DNA"/>
</dbReference>
<keyword evidence="7 11" id="KW-1133">Transmembrane helix</keyword>
<evidence type="ECO:0000256" key="3">
    <source>
        <dbReference type="ARBA" id="ARBA00022448"/>
    </source>
</evidence>
<feature type="non-terminal residue" evidence="13">
    <location>
        <position position="1"/>
    </location>
</feature>
<keyword evidence="9 11" id="KW-0472">Membrane</keyword>
<dbReference type="InterPro" id="IPR038050">
    <property type="entry name" value="Neuro_actylchol_rec"/>
</dbReference>
<organism evidence="13 14">
    <name type="scientific">Meganyctiphanes norvegica</name>
    <name type="common">Northern krill</name>
    <name type="synonym">Thysanopoda norvegica</name>
    <dbReference type="NCBI Taxonomy" id="48144"/>
    <lineage>
        <taxon>Eukaryota</taxon>
        <taxon>Metazoa</taxon>
        <taxon>Ecdysozoa</taxon>
        <taxon>Arthropoda</taxon>
        <taxon>Crustacea</taxon>
        <taxon>Multicrustacea</taxon>
        <taxon>Malacostraca</taxon>
        <taxon>Eumalacostraca</taxon>
        <taxon>Eucarida</taxon>
        <taxon>Euphausiacea</taxon>
        <taxon>Euphausiidae</taxon>
        <taxon>Meganyctiphanes</taxon>
    </lineage>
</organism>
<keyword evidence="4" id="KW-1003">Cell membrane</keyword>
<dbReference type="InterPro" id="IPR006028">
    <property type="entry name" value="GABAA/Glycine_rcpt"/>
</dbReference>
<evidence type="ECO:0000256" key="11">
    <source>
        <dbReference type="SAM" id="Phobius"/>
    </source>
</evidence>
<keyword evidence="14" id="KW-1185">Reference proteome</keyword>
<evidence type="ECO:0000313" key="13">
    <source>
        <dbReference type="EMBL" id="CAL4084719.1"/>
    </source>
</evidence>
<sequence>LELKWKDLRIKYANLHENENVNVIQGKQNMWLPELKIIDDTLGQADITVRGELLLVMKNEEPLPEDLQNLSEDIIYDGGGNTLELTKEMTVSFQCQFDLGMYPFDTQVCSLTFFLDGLDASLVNLHQGLKGAVYEGSKILPEYKVSKISMQPIQTLQGTRHKMVLTLQNKYVYFMGNAYLPSLLLVIISYSTFFFHLDDFSNRVMVNITSMLVLTALFAQTSASVPMTAYFKLIDIWYTTCIIIDFTMFIMIVVIGVYSDTERAKKETRVTSSSNCMVKIQVSRSKQLNHVCLILFPLIILVFALAYFICVSST</sequence>
<dbReference type="Pfam" id="PF02931">
    <property type="entry name" value="Neur_chan_LBD"/>
    <property type="match status" value="1"/>
</dbReference>
<dbReference type="InterPro" id="IPR036734">
    <property type="entry name" value="Neur_chan_lig-bd_sf"/>
</dbReference>
<dbReference type="Gene3D" id="1.20.58.390">
    <property type="entry name" value="Neurotransmitter-gated ion-channel transmembrane domain"/>
    <property type="match status" value="1"/>
</dbReference>
<dbReference type="InterPro" id="IPR036719">
    <property type="entry name" value="Neuro-gated_channel_TM_sf"/>
</dbReference>
<dbReference type="InterPro" id="IPR006201">
    <property type="entry name" value="Neur_channel"/>
</dbReference>
<evidence type="ECO:0000256" key="6">
    <source>
        <dbReference type="ARBA" id="ARBA00022729"/>
    </source>
</evidence>
<keyword evidence="8" id="KW-0406">Ion transport</keyword>
<evidence type="ECO:0000256" key="4">
    <source>
        <dbReference type="ARBA" id="ARBA00022475"/>
    </source>
</evidence>
<dbReference type="Proteomes" id="UP001497623">
    <property type="component" value="Unassembled WGS sequence"/>
</dbReference>
<accession>A0AAV2QGR9</accession>
<dbReference type="GO" id="GO:0004888">
    <property type="term" value="F:transmembrane signaling receptor activity"/>
    <property type="evidence" value="ECO:0007669"/>
    <property type="project" value="InterPro"/>
</dbReference>
<protein>
    <recommendedName>
        <fullName evidence="12">Neurotransmitter-gated ion-channel ligand-binding domain-containing protein</fullName>
    </recommendedName>
</protein>
<dbReference type="GO" id="GO:0005886">
    <property type="term" value="C:plasma membrane"/>
    <property type="evidence" value="ECO:0007669"/>
    <property type="project" value="UniProtKB-SubCell"/>
</dbReference>
<dbReference type="PRINTS" id="PR00253">
    <property type="entry name" value="GABAARECEPTR"/>
</dbReference>
<evidence type="ECO:0000256" key="9">
    <source>
        <dbReference type="ARBA" id="ARBA00023136"/>
    </source>
</evidence>
<evidence type="ECO:0000313" key="14">
    <source>
        <dbReference type="Proteomes" id="UP001497623"/>
    </source>
</evidence>
<name>A0AAV2QGR9_MEGNR</name>
<dbReference type="SUPFAM" id="SSF63712">
    <property type="entry name" value="Nicotinic receptor ligand binding domain-like"/>
    <property type="match status" value="1"/>
</dbReference>
<reference evidence="13 14" key="1">
    <citation type="submission" date="2024-05" db="EMBL/GenBank/DDBJ databases">
        <authorList>
            <person name="Wallberg A."/>
        </authorList>
    </citation>
    <scope>NUCLEOTIDE SEQUENCE [LARGE SCALE GENOMIC DNA]</scope>
</reference>
<evidence type="ECO:0000256" key="7">
    <source>
        <dbReference type="ARBA" id="ARBA00022989"/>
    </source>
</evidence>
<evidence type="ECO:0000259" key="12">
    <source>
        <dbReference type="Pfam" id="PF02931"/>
    </source>
</evidence>
<dbReference type="PROSITE" id="PS00236">
    <property type="entry name" value="NEUROTR_ION_CHANNEL"/>
    <property type="match status" value="1"/>
</dbReference>
<dbReference type="SUPFAM" id="SSF90112">
    <property type="entry name" value="Neurotransmitter-gated ion-channel transmembrane pore"/>
    <property type="match status" value="1"/>
</dbReference>
<dbReference type="PANTHER" id="PTHR18945">
    <property type="entry name" value="NEUROTRANSMITTER GATED ION CHANNEL"/>
    <property type="match status" value="1"/>
</dbReference>
<keyword evidence="3" id="KW-0813">Transport</keyword>
<proteinExistence type="predicted"/>
<dbReference type="InterPro" id="IPR018000">
    <property type="entry name" value="Neurotransmitter_ion_chnl_CS"/>
</dbReference>
<evidence type="ECO:0000256" key="1">
    <source>
        <dbReference type="ARBA" id="ARBA00004141"/>
    </source>
</evidence>
<feature type="transmembrane region" description="Helical" evidence="11">
    <location>
        <begin position="236"/>
        <end position="259"/>
    </location>
</feature>